<dbReference type="InterPro" id="IPR036782">
    <property type="entry name" value="NE0471-like_N"/>
</dbReference>
<evidence type="ECO:0000313" key="2">
    <source>
        <dbReference type="Proteomes" id="UP001343724"/>
    </source>
</evidence>
<keyword evidence="2" id="KW-1185">Reference proteome</keyword>
<evidence type="ECO:0000313" key="1">
    <source>
        <dbReference type="EMBL" id="MEC4295841.1"/>
    </source>
</evidence>
<dbReference type="InterPro" id="IPR018841">
    <property type="entry name" value="DUF2442"/>
</dbReference>
<dbReference type="RefSeq" id="WP_326441581.1">
    <property type="nucleotide sequence ID" value="NZ_JAYMFH010000018.1"/>
</dbReference>
<protein>
    <submittedName>
        <fullName evidence="1">DUF2442 domain-containing protein</fullName>
    </submittedName>
</protein>
<dbReference type="EMBL" id="JAYMFH010000018">
    <property type="protein sequence ID" value="MEC4295841.1"/>
    <property type="molecule type" value="Genomic_DNA"/>
</dbReference>
<dbReference type="Gene3D" id="3.30.2020.10">
    <property type="entry name" value="NE0471-like N-terminal domain"/>
    <property type="match status" value="1"/>
</dbReference>
<gene>
    <name evidence="1" type="ORF">VJ920_11050</name>
</gene>
<dbReference type="SUPFAM" id="SSF143880">
    <property type="entry name" value="NE0471 N-terminal domain-like"/>
    <property type="match status" value="1"/>
</dbReference>
<reference evidence="1 2" key="1">
    <citation type="submission" date="2024-01" db="EMBL/GenBank/DDBJ databases">
        <title>novel species in genus Adlercreutzia.</title>
        <authorList>
            <person name="Liu X."/>
        </authorList>
    </citation>
    <scope>NUCLEOTIDE SEQUENCE [LARGE SCALE GENOMIC DNA]</scope>
    <source>
        <strain evidence="1 2">R22</strain>
    </source>
</reference>
<proteinExistence type="predicted"/>
<dbReference type="Pfam" id="PF10387">
    <property type="entry name" value="DUF2442"/>
    <property type="match status" value="1"/>
</dbReference>
<sequence>MIPRIKRLETLPNLRLKVEFDDGRIVLYDVEEDVREIPSYAPLANLRGLFSSVQLDQSRTCVFWNDEIDLPSDTIYEYGRELVPASLATTM</sequence>
<comment type="caution">
    <text evidence="1">The sequence shown here is derived from an EMBL/GenBank/DDBJ whole genome shotgun (WGS) entry which is preliminary data.</text>
</comment>
<dbReference type="Proteomes" id="UP001343724">
    <property type="component" value="Unassembled WGS sequence"/>
</dbReference>
<organism evidence="1 2">
    <name type="scientific">Adlercreutzia shanghongiae</name>
    <dbReference type="NCBI Taxonomy" id="3111773"/>
    <lineage>
        <taxon>Bacteria</taxon>
        <taxon>Bacillati</taxon>
        <taxon>Actinomycetota</taxon>
        <taxon>Coriobacteriia</taxon>
        <taxon>Eggerthellales</taxon>
        <taxon>Eggerthellaceae</taxon>
        <taxon>Adlercreutzia</taxon>
    </lineage>
</organism>
<accession>A0ABU6J132</accession>
<name>A0ABU6J132_9ACTN</name>